<keyword evidence="6" id="KW-0067">ATP-binding</keyword>
<evidence type="ECO:0000256" key="2">
    <source>
        <dbReference type="ARBA" id="ARBA00007533"/>
    </source>
</evidence>
<keyword evidence="5" id="KW-0547">Nucleotide-binding</keyword>
<evidence type="ECO:0000256" key="7">
    <source>
        <dbReference type="ARBA" id="ARBA00022962"/>
    </source>
</evidence>
<proteinExistence type="inferred from homology"/>
<dbReference type="SUPFAM" id="SSF52317">
    <property type="entry name" value="Class I glutamine amidotransferase-like"/>
    <property type="match status" value="1"/>
</dbReference>
<feature type="domain" description="Glutamine amidotransferase" evidence="10">
    <location>
        <begin position="25"/>
        <end position="117"/>
    </location>
</feature>
<dbReference type="Gene3D" id="3.40.50.880">
    <property type="match status" value="1"/>
</dbReference>
<evidence type="ECO:0000259" key="10">
    <source>
        <dbReference type="Pfam" id="PF00117"/>
    </source>
</evidence>
<dbReference type="EMBL" id="JBJHZX010000011">
    <property type="protein sequence ID" value="MFL0195686.1"/>
    <property type="molecule type" value="Genomic_DNA"/>
</dbReference>
<dbReference type="PANTHER" id="PTHR11550">
    <property type="entry name" value="CTP SYNTHASE"/>
    <property type="match status" value="1"/>
</dbReference>
<comment type="similarity">
    <text evidence="2">Belongs to the CTP synthase family.</text>
</comment>
<dbReference type="NCBIfam" id="NF004836">
    <property type="entry name" value="PRK06186.1"/>
    <property type="match status" value="1"/>
</dbReference>
<dbReference type="Proteomes" id="UP001623660">
    <property type="component" value="Unassembled WGS sequence"/>
</dbReference>
<protein>
    <recommendedName>
        <fullName evidence="3">CTP synthase (glutamine hydrolyzing)</fullName>
        <ecNumber evidence="3">6.3.4.2</ecNumber>
    </recommendedName>
</protein>
<evidence type="ECO:0000256" key="6">
    <source>
        <dbReference type="ARBA" id="ARBA00022840"/>
    </source>
</evidence>
<dbReference type="InterPro" id="IPR029062">
    <property type="entry name" value="Class_I_gatase-like"/>
</dbReference>
<keyword evidence="8" id="KW-0665">Pyrimidine biosynthesis</keyword>
<evidence type="ECO:0000256" key="1">
    <source>
        <dbReference type="ARBA" id="ARBA00005171"/>
    </source>
</evidence>
<dbReference type="RefSeq" id="WP_406791805.1">
    <property type="nucleotide sequence ID" value="NZ_JBJHZX010000011.1"/>
</dbReference>
<evidence type="ECO:0000256" key="3">
    <source>
        <dbReference type="ARBA" id="ARBA00012291"/>
    </source>
</evidence>
<organism evidence="11 12">
    <name type="scientific">Candidatus Clostridium eludens</name>
    <dbReference type="NCBI Taxonomy" id="3381663"/>
    <lineage>
        <taxon>Bacteria</taxon>
        <taxon>Bacillati</taxon>
        <taxon>Bacillota</taxon>
        <taxon>Clostridia</taxon>
        <taxon>Eubacteriales</taxon>
        <taxon>Clostridiaceae</taxon>
        <taxon>Clostridium</taxon>
    </lineage>
</organism>
<evidence type="ECO:0000256" key="8">
    <source>
        <dbReference type="ARBA" id="ARBA00022975"/>
    </source>
</evidence>
<sequence length="238" mass="27031">MNTLIKIGIIGDFNGESPTHKATNEVLKYCADYIDTDLEIQWLPTESLENDVEVVVNKDGLWCAPGSPYNSMEGALNAIKFARENNYPFIGTCGGFQHVILEYARNVLNFKDAQHAEYDPYASKLFISALTCSLVGKILKIFIDKNSKTYGFYNKTEIEEHYYCNFGLNTEYEKLIDEGGLKVVGTDELHEARIVELPENNFFVATLFVPQLNSSPEIPHKLIIEFLRSAKEFHLSRK</sequence>
<accession>A0ABW8SIW1</accession>
<evidence type="ECO:0000313" key="11">
    <source>
        <dbReference type="EMBL" id="MFL0195686.1"/>
    </source>
</evidence>
<keyword evidence="7 11" id="KW-0315">Glutamine amidotransferase</keyword>
<evidence type="ECO:0000256" key="9">
    <source>
        <dbReference type="ARBA" id="ARBA00047781"/>
    </source>
</evidence>
<name>A0ABW8SIW1_9CLOT</name>
<evidence type="ECO:0000256" key="5">
    <source>
        <dbReference type="ARBA" id="ARBA00022741"/>
    </source>
</evidence>
<evidence type="ECO:0000256" key="4">
    <source>
        <dbReference type="ARBA" id="ARBA00022598"/>
    </source>
</evidence>
<dbReference type="InterPro" id="IPR004468">
    <property type="entry name" value="CTP_synthase"/>
</dbReference>
<comment type="pathway">
    <text evidence="1">Pyrimidine metabolism; CTP biosynthesis via de novo pathway; CTP from UDP: step 2/2.</text>
</comment>
<dbReference type="EC" id="6.3.4.2" evidence="3"/>
<dbReference type="InterPro" id="IPR017926">
    <property type="entry name" value="GATASE"/>
</dbReference>
<dbReference type="PANTHER" id="PTHR11550:SF0">
    <property type="entry name" value="CTP SYNTHASE-RELATED"/>
    <property type="match status" value="1"/>
</dbReference>
<gene>
    <name evidence="11" type="ORF">ACJDU8_08945</name>
</gene>
<reference evidence="11 12" key="1">
    <citation type="submission" date="2024-11" db="EMBL/GenBank/DDBJ databases">
        <authorList>
            <person name="Heng Y.C."/>
            <person name="Lim A.C.H."/>
            <person name="Lee J.K.Y."/>
            <person name="Kittelmann S."/>
        </authorList>
    </citation>
    <scope>NUCLEOTIDE SEQUENCE [LARGE SCALE GENOMIC DNA]</scope>
    <source>
        <strain evidence="11 12">WILCCON 0269</strain>
    </source>
</reference>
<evidence type="ECO:0000313" key="12">
    <source>
        <dbReference type="Proteomes" id="UP001623660"/>
    </source>
</evidence>
<comment type="catalytic activity">
    <reaction evidence="9">
        <text>UTP + L-glutamine + ATP + H2O = CTP + L-glutamate + ADP + phosphate + 2 H(+)</text>
        <dbReference type="Rhea" id="RHEA:26426"/>
        <dbReference type="ChEBI" id="CHEBI:15377"/>
        <dbReference type="ChEBI" id="CHEBI:15378"/>
        <dbReference type="ChEBI" id="CHEBI:29985"/>
        <dbReference type="ChEBI" id="CHEBI:30616"/>
        <dbReference type="ChEBI" id="CHEBI:37563"/>
        <dbReference type="ChEBI" id="CHEBI:43474"/>
        <dbReference type="ChEBI" id="CHEBI:46398"/>
        <dbReference type="ChEBI" id="CHEBI:58359"/>
        <dbReference type="ChEBI" id="CHEBI:456216"/>
        <dbReference type="EC" id="6.3.4.2"/>
    </reaction>
</comment>
<keyword evidence="12" id="KW-1185">Reference proteome</keyword>
<keyword evidence="4" id="KW-0436">Ligase</keyword>
<comment type="caution">
    <text evidence="11">The sequence shown here is derived from an EMBL/GenBank/DDBJ whole genome shotgun (WGS) entry which is preliminary data.</text>
</comment>
<dbReference type="Pfam" id="PF00117">
    <property type="entry name" value="GATase"/>
    <property type="match status" value="1"/>
</dbReference>